<reference evidence="2" key="1">
    <citation type="submission" date="2016-06" db="EMBL/GenBank/DDBJ databases">
        <authorList>
            <person name="Rodrigo-Torres L."/>
            <person name="Arahal R.D."/>
            <person name="Lucena T."/>
        </authorList>
    </citation>
    <scope>NUCLEOTIDE SEQUENCE [LARGE SCALE GENOMIC DNA]</scope>
    <source>
        <strain evidence="2">CECT8203</strain>
    </source>
</reference>
<name>A0A240EM34_9VIBR</name>
<evidence type="ECO:0000313" key="2">
    <source>
        <dbReference type="Proteomes" id="UP000219336"/>
    </source>
</evidence>
<evidence type="ECO:0000313" key="1">
    <source>
        <dbReference type="EMBL" id="SNX49030.1"/>
    </source>
</evidence>
<keyword evidence="2" id="KW-1185">Reference proteome</keyword>
<proteinExistence type="predicted"/>
<gene>
    <name evidence="1" type="ORF">VTH8203_02667</name>
</gene>
<dbReference type="AlphaFoldDB" id="A0A240EM34"/>
<dbReference type="EMBL" id="OANU01000045">
    <property type="protein sequence ID" value="SNX49030.1"/>
    <property type="molecule type" value="Genomic_DNA"/>
</dbReference>
<sequence length="75" mass="8439">MRSLCNRHAVALSFANNAIYNLLNSKLSQSLIYNYAFPVDPNEHPLPLKIMRQHNMAPKGSSAKCGCLLFRFTSL</sequence>
<organism evidence="1 2">
    <name type="scientific">Vibrio thalassae</name>
    <dbReference type="NCBI Taxonomy" id="1243014"/>
    <lineage>
        <taxon>Bacteria</taxon>
        <taxon>Pseudomonadati</taxon>
        <taxon>Pseudomonadota</taxon>
        <taxon>Gammaproteobacteria</taxon>
        <taxon>Vibrionales</taxon>
        <taxon>Vibrionaceae</taxon>
        <taxon>Vibrio</taxon>
    </lineage>
</organism>
<dbReference type="Proteomes" id="UP000219336">
    <property type="component" value="Unassembled WGS sequence"/>
</dbReference>
<protein>
    <submittedName>
        <fullName evidence="1">Uncharacterized protein</fullName>
    </submittedName>
</protein>
<accession>A0A240EM34</accession>